<reference evidence="1" key="1">
    <citation type="submission" date="2013-08" db="EMBL/GenBank/DDBJ databases">
        <title>Gene expansion shapes genome architecture in the human pathogen Lichtheimia corymbifera: an evolutionary genomics analysis in the ancient terrestrial Mucorales (Mucoromycotina).</title>
        <authorList>
            <person name="Schwartze V.U."/>
            <person name="Winter S."/>
            <person name="Shelest E."/>
            <person name="Marcet-Houben M."/>
            <person name="Horn F."/>
            <person name="Wehner S."/>
            <person name="Hoffmann K."/>
            <person name="Riege K."/>
            <person name="Sammeth M."/>
            <person name="Nowrousian M."/>
            <person name="Valiante V."/>
            <person name="Linde J."/>
            <person name="Jacobsen I.D."/>
            <person name="Marz M."/>
            <person name="Brakhage A.A."/>
            <person name="Gabaldon T."/>
            <person name="Bocker S."/>
            <person name="Voigt K."/>
        </authorList>
    </citation>
    <scope>NUCLEOTIDE SEQUENCE [LARGE SCALE GENOMIC DNA]</scope>
    <source>
        <strain evidence="1">FSU 9682</strain>
    </source>
</reference>
<dbReference type="Proteomes" id="UP000027586">
    <property type="component" value="Unassembled WGS sequence"/>
</dbReference>
<organism evidence="1 2">
    <name type="scientific">Lichtheimia corymbifera JMRC:FSU:9682</name>
    <dbReference type="NCBI Taxonomy" id="1263082"/>
    <lineage>
        <taxon>Eukaryota</taxon>
        <taxon>Fungi</taxon>
        <taxon>Fungi incertae sedis</taxon>
        <taxon>Mucoromycota</taxon>
        <taxon>Mucoromycotina</taxon>
        <taxon>Mucoromycetes</taxon>
        <taxon>Mucorales</taxon>
        <taxon>Lichtheimiaceae</taxon>
        <taxon>Lichtheimia</taxon>
    </lineage>
</organism>
<accession>A0A068SAB9</accession>
<evidence type="ECO:0000313" key="1">
    <source>
        <dbReference type="EMBL" id="CDH59303.1"/>
    </source>
</evidence>
<sequence length="124" mass="13593">MTLNDDSHVLNTQQGLLRVLSTHTILDNSLSTITVGWMATIPFIGARSLLKVHAKHPFIDASLFHNSMYATSTSMEGALPRWISKSTTAVGYQAIVLDIDFHALHSSKILNGLHELLSTPALQQ</sequence>
<evidence type="ECO:0000313" key="2">
    <source>
        <dbReference type="Proteomes" id="UP000027586"/>
    </source>
</evidence>
<keyword evidence="2" id="KW-1185">Reference proteome</keyword>
<proteinExistence type="predicted"/>
<dbReference type="EMBL" id="CBTN010000067">
    <property type="protein sequence ID" value="CDH59303.1"/>
    <property type="molecule type" value="Genomic_DNA"/>
</dbReference>
<gene>
    <name evidence="1" type="ORF">LCOR_10125.1</name>
</gene>
<dbReference type="AlphaFoldDB" id="A0A068SAB9"/>
<comment type="caution">
    <text evidence="1">The sequence shown here is derived from an EMBL/GenBank/DDBJ whole genome shotgun (WGS) entry which is preliminary data.</text>
</comment>
<name>A0A068SAB9_9FUNG</name>
<dbReference type="VEuPathDB" id="FungiDB:LCOR_10125.1"/>
<protein>
    <submittedName>
        <fullName evidence="1">Uncharacterized protein</fullName>
    </submittedName>
</protein>